<dbReference type="NCBIfam" id="NF041043">
    <property type="entry name" value="BPSS1780_fam"/>
    <property type="match status" value="1"/>
</dbReference>
<evidence type="ECO:0000256" key="1">
    <source>
        <dbReference type="SAM" id="Phobius"/>
    </source>
</evidence>
<dbReference type="AlphaFoldDB" id="A0A1N6GWW8"/>
<dbReference type="OrthoDB" id="9083589at2"/>
<name>A0A1N6GWW8_9BURK</name>
<feature type="transmembrane region" description="Helical" evidence="1">
    <location>
        <begin position="213"/>
        <end position="233"/>
    </location>
</feature>
<sequence>MNIDYPSDVSKQTRLHRAPALPFSGGREVNPLHIADWLVSGVRALSMQPVLWLSVLLICADFATLLGFLPLLRPLAVLLAPLAVGGLMFVQDGASKGEPVSVREMFAALARRSNSLCVIGLYGAAIVAVGYLILLATFHVSLNMSVTAAGVHNFSMSYGGDHGVRGALESLLGASIFAVAIASACFAPALVMLHDMTPHDAMIASLSGAARNWPVTLMYFAAMTVAVLFAPMVPLALRALVLTPVLTAVPLLSIYGAYRDVFIGR</sequence>
<reference evidence="2 3" key="1">
    <citation type="submission" date="2016-11" db="EMBL/GenBank/DDBJ databases">
        <authorList>
            <person name="Jaros S."/>
            <person name="Januszkiewicz K."/>
            <person name="Wedrychowicz H."/>
        </authorList>
    </citation>
    <scope>NUCLEOTIDE SEQUENCE [LARGE SCALE GENOMIC DNA]</scope>
    <source>
        <strain evidence="2 3">GAS86</strain>
    </source>
</reference>
<organism evidence="2 3">
    <name type="scientific">Paraburkholderia phenazinium</name>
    <dbReference type="NCBI Taxonomy" id="60549"/>
    <lineage>
        <taxon>Bacteria</taxon>
        <taxon>Pseudomonadati</taxon>
        <taxon>Pseudomonadota</taxon>
        <taxon>Betaproteobacteria</taxon>
        <taxon>Burkholderiales</taxon>
        <taxon>Burkholderiaceae</taxon>
        <taxon>Paraburkholderia</taxon>
    </lineage>
</organism>
<keyword evidence="1" id="KW-0472">Membrane</keyword>
<feature type="transmembrane region" description="Helical" evidence="1">
    <location>
        <begin position="115"/>
        <end position="138"/>
    </location>
</feature>
<feature type="transmembrane region" description="Helical" evidence="1">
    <location>
        <begin position="50"/>
        <end position="69"/>
    </location>
</feature>
<dbReference type="Proteomes" id="UP000184693">
    <property type="component" value="Unassembled WGS sequence"/>
</dbReference>
<feature type="transmembrane region" description="Helical" evidence="1">
    <location>
        <begin position="239"/>
        <end position="258"/>
    </location>
</feature>
<protein>
    <recommendedName>
        <fullName evidence="4">DUF2189 domain-containing protein</fullName>
    </recommendedName>
</protein>
<feature type="transmembrane region" description="Helical" evidence="1">
    <location>
        <begin position="171"/>
        <end position="193"/>
    </location>
</feature>
<dbReference type="InterPro" id="IPR047798">
    <property type="entry name" value="BPSS1780-like"/>
</dbReference>
<dbReference type="EMBL" id="FSRM01000001">
    <property type="protein sequence ID" value="SIO11937.1"/>
    <property type="molecule type" value="Genomic_DNA"/>
</dbReference>
<dbReference type="RefSeq" id="WP_074264744.1">
    <property type="nucleotide sequence ID" value="NZ_FSRM01000001.1"/>
</dbReference>
<evidence type="ECO:0008006" key="4">
    <source>
        <dbReference type="Google" id="ProtNLM"/>
    </source>
</evidence>
<gene>
    <name evidence="2" type="ORF">SAMN05444168_2758</name>
</gene>
<evidence type="ECO:0000313" key="3">
    <source>
        <dbReference type="Proteomes" id="UP000184693"/>
    </source>
</evidence>
<keyword evidence="1" id="KW-0812">Transmembrane</keyword>
<accession>A0A1N6GWW8</accession>
<keyword evidence="1" id="KW-1133">Transmembrane helix</keyword>
<evidence type="ECO:0000313" key="2">
    <source>
        <dbReference type="EMBL" id="SIO11937.1"/>
    </source>
</evidence>
<proteinExistence type="predicted"/>